<sequence length="329" mass="35828">MSAASSVAASRPSYPLKFGMMPQDDPIIGSVAGSKYIKGGSELIKASSKSGDVNSVCAEIYQHNHLNCISFVQPVTEIVINVSGSANFRRRADGAEQKYLSQVGSASICPAGVEVRYLHIEAGPLKLLHFYLPTDLFGALQSVGDGTHIACLLYKGGISDPLIQSIGFAVAEELMQEERSEKVTQMLLESFGVGLAARLMQRYTRNDQRGLSQSYFDAYSGRGLDRCRLSRVVEFIQENLETDISLDDLAKIACLSVFHFCRAFKTATGASPFRYISEVRIAKAKTLLKDPYMTIDDIALSTGFSSGANLARAFKKTVGVSPTQYRSKC</sequence>
<comment type="caution">
    <text evidence="5">The sequence shown here is derived from an EMBL/GenBank/DDBJ whole genome shotgun (WGS) entry which is preliminary data.</text>
</comment>
<dbReference type="RefSeq" id="WP_098737175.1">
    <property type="nucleotide sequence ID" value="NZ_PDKW01000041.1"/>
</dbReference>
<dbReference type="PROSITE" id="PS00041">
    <property type="entry name" value="HTH_ARAC_FAMILY_1"/>
    <property type="match status" value="1"/>
</dbReference>
<evidence type="ECO:0000313" key="6">
    <source>
        <dbReference type="Proteomes" id="UP000225379"/>
    </source>
</evidence>
<evidence type="ECO:0000259" key="4">
    <source>
        <dbReference type="PROSITE" id="PS01124"/>
    </source>
</evidence>
<dbReference type="PROSITE" id="PS01124">
    <property type="entry name" value="HTH_ARAC_FAMILY_2"/>
    <property type="match status" value="1"/>
</dbReference>
<dbReference type="OrthoDB" id="9806208at2"/>
<dbReference type="PANTHER" id="PTHR46796">
    <property type="entry name" value="HTH-TYPE TRANSCRIPTIONAL ACTIVATOR RHAS-RELATED"/>
    <property type="match status" value="1"/>
</dbReference>
<reference evidence="6" key="1">
    <citation type="submission" date="2017-10" db="EMBL/GenBank/DDBJ databases">
        <authorList>
            <person name="Kravchenko I.K."/>
            <person name="Grouzdev D.S."/>
        </authorList>
    </citation>
    <scope>NUCLEOTIDE SEQUENCE [LARGE SCALE GENOMIC DNA]</scope>
    <source>
        <strain evidence="6">B2</strain>
    </source>
</reference>
<dbReference type="Proteomes" id="UP000225379">
    <property type="component" value="Unassembled WGS sequence"/>
</dbReference>
<protein>
    <recommendedName>
        <fullName evidence="4">HTH araC/xylS-type domain-containing protein</fullName>
    </recommendedName>
</protein>
<evidence type="ECO:0000256" key="1">
    <source>
        <dbReference type="ARBA" id="ARBA00023015"/>
    </source>
</evidence>
<dbReference type="SUPFAM" id="SSF46689">
    <property type="entry name" value="Homeodomain-like"/>
    <property type="match status" value="2"/>
</dbReference>
<dbReference type="AlphaFoldDB" id="A0A2B8BEK8"/>
<dbReference type="Pfam" id="PF12833">
    <property type="entry name" value="HTH_18"/>
    <property type="match status" value="1"/>
</dbReference>
<keyword evidence="1" id="KW-0805">Transcription regulation</keyword>
<dbReference type="GO" id="GO:0043565">
    <property type="term" value="F:sequence-specific DNA binding"/>
    <property type="evidence" value="ECO:0007669"/>
    <property type="project" value="InterPro"/>
</dbReference>
<organism evidence="5 6">
    <name type="scientific">Azospirillum palustre</name>
    <dbReference type="NCBI Taxonomy" id="2044885"/>
    <lineage>
        <taxon>Bacteria</taxon>
        <taxon>Pseudomonadati</taxon>
        <taxon>Pseudomonadota</taxon>
        <taxon>Alphaproteobacteria</taxon>
        <taxon>Rhodospirillales</taxon>
        <taxon>Azospirillaceae</taxon>
        <taxon>Azospirillum</taxon>
    </lineage>
</organism>
<evidence type="ECO:0000313" key="5">
    <source>
        <dbReference type="EMBL" id="PGH56210.1"/>
    </source>
</evidence>
<evidence type="ECO:0000256" key="2">
    <source>
        <dbReference type="ARBA" id="ARBA00023125"/>
    </source>
</evidence>
<dbReference type="SMART" id="SM00342">
    <property type="entry name" value="HTH_ARAC"/>
    <property type="match status" value="1"/>
</dbReference>
<name>A0A2B8BEK8_9PROT</name>
<dbReference type="PANTHER" id="PTHR46796:SF14">
    <property type="entry name" value="TRANSCRIPTIONAL REGULATORY PROTEIN"/>
    <property type="match status" value="1"/>
</dbReference>
<feature type="domain" description="HTH araC/xylS-type" evidence="4">
    <location>
        <begin position="230"/>
        <end position="328"/>
    </location>
</feature>
<dbReference type="InterPro" id="IPR050204">
    <property type="entry name" value="AraC_XylS_family_regulators"/>
</dbReference>
<dbReference type="InterPro" id="IPR009057">
    <property type="entry name" value="Homeodomain-like_sf"/>
</dbReference>
<dbReference type="GO" id="GO:0003700">
    <property type="term" value="F:DNA-binding transcription factor activity"/>
    <property type="evidence" value="ECO:0007669"/>
    <property type="project" value="InterPro"/>
</dbReference>
<keyword evidence="2" id="KW-0238">DNA-binding</keyword>
<evidence type="ECO:0000256" key="3">
    <source>
        <dbReference type="ARBA" id="ARBA00023163"/>
    </source>
</evidence>
<gene>
    <name evidence="5" type="ORF">CRT60_14710</name>
</gene>
<dbReference type="EMBL" id="PDKW01000041">
    <property type="protein sequence ID" value="PGH56210.1"/>
    <property type="molecule type" value="Genomic_DNA"/>
</dbReference>
<keyword evidence="6" id="KW-1185">Reference proteome</keyword>
<dbReference type="InterPro" id="IPR018062">
    <property type="entry name" value="HTH_AraC-typ_CS"/>
</dbReference>
<dbReference type="InterPro" id="IPR018060">
    <property type="entry name" value="HTH_AraC"/>
</dbReference>
<keyword evidence="3" id="KW-0804">Transcription</keyword>
<dbReference type="Gene3D" id="1.10.10.60">
    <property type="entry name" value="Homeodomain-like"/>
    <property type="match status" value="2"/>
</dbReference>
<accession>A0A2B8BEK8</accession>
<proteinExistence type="predicted"/>